<evidence type="ECO:0000256" key="1">
    <source>
        <dbReference type="PROSITE-ProRule" id="PRU00023"/>
    </source>
</evidence>
<proteinExistence type="predicted"/>
<name>A0A6A5X224_9PLEO</name>
<dbReference type="Gene3D" id="1.25.40.20">
    <property type="entry name" value="Ankyrin repeat-containing domain"/>
    <property type="match status" value="1"/>
</dbReference>
<evidence type="ECO:0000256" key="3">
    <source>
        <dbReference type="SAM" id="MobiDB-lite"/>
    </source>
</evidence>
<evidence type="ECO:0000313" key="5">
    <source>
        <dbReference type="Proteomes" id="UP000799779"/>
    </source>
</evidence>
<dbReference type="InterPro" id="IPR002110">
    <property type="entry name" value="Ankyrin_rpt"/>
</dbReference>
<evidence type="ECO:0000256" key="2">
    <source>
        <dbReference type="SAM" id="Coils"/>
    </source>
</evidence>
<dbReference type="PROSITE" id="PS50088">
    <property type="entry name" value="ANK_REPEAT"/>
    <property type="match status" value="1"/>
</dbReference>
<protein>
    <submittedName>
        <fullName evidence="4">Uncharacterized protein</fullName>
    </submittedName>
</protein>
<dbReference type="Pfam" id="PF00023">
    <property type="entry name" value="Ank"/>
    <property type="match status" value="1"/>
</dbReference>
<keyword evidence="1" id="KW-0040">ANK repeat</keyword>
<dbReference type="InterPro" id="IPR036770">
    <property type="entry name" value="Ankyrin_rpt-contain_sf"/>
</dbReference>
<feature type="repeat" description="ANK" evidence="1">
    <location>
        <begin position="166"/>
        <end position="201"/>
    </location>
</feature>
<dbReference type="SUPFAM" id="SSF48403">
    <property type="entry name" value="Ankyrin repeat"/>
    <property type="match status" value="1"/>
</dbReference>
<dbReference type="EMBL" id="ML977566">
    <property type="protein sequence ID" value="KAF2004776.1"/>
    <property type="molecule type" value="Genomic_DNA"/>
</dbReference>
<keyword evidence="2" id="KW-0175">Coiled coil</keyword>
<dbReference type="Proteomes" id="UP000799779">
    <property type="component" value="Unassembled WGS sequence"/>
</dbReference>
<feature type="coiled-coil region" evidence="2">
    <location>
        <begin position="31"/>
        <end position="69"/>
    </location>
</feature>
<gene>
    <name evidence="4" type="ORF">P154DRAFT_531328</name>
</gene>
<keyword evidence="5" id="KW-1185">Reference proteome</keyword>
<organism evidence="4 5">
    <name type="scientific">Amniculicola lignicola CBS 123094</name>
    <dbReference type="NCBI Taxonomy" id="1392246"/>
    <lineage>
        <taxon>Eukaryota</taxon>
        <taxon>Fungi</taxon>
        <taxon>Dikarya</taxon>
        <taxon>Ascomycota</taxon>
        <taxon>Pezizomycotina</taxon>
        <taxon>Dothideomycetes</taxon>
        <taxon>Pleosporomycetidae</taxon>
        <taxon>Pleosporales</taxon>
        <taxon>Amniculicolaceae</taxon>
        <taxon>Amniculicola</taxon>
    </lineage>
</organism>
<evidence type="ECO:0000313" key="4">
    <source>
        <dbReference type="EMBL" id="KAF2004776.1"/>
    </source>
</evidence>
<feature type="region of interest" description="Disordered" evidence="3">
    <location>
        <begin position="228"/>
        <end position="250"/>
    </location>
</feature>
<accession>A0A6A5X224</accession>
<dbReference type="AlphaFoldDB" id="A0A6A5X224"/>
<sequence>MHTKRQESISGLRDDMVDSLKSASAVASQEHQTTREDIRILRKQVEDQAEQLKAELEVSKSDLENAINETVGSSVQANQMVQKKLQQSKNVQYSLWAAKEAMLKSVLPTKSPNVSTQSSSSSKQVELWYPIVARNVPMFKRCLGNGADVNAMYQPDMDWQRASPLLEMPPLILALLLSHEHRQAIVELLLEYGADPTATDNGGTSVFKYALKSEDQALIEIVVSAPYERDKNSEHPPKLLSADRKNRQED</sequence>
<reference evidence="4" key="1">
    <citation type="journal article" date="2020" name="Stud. Mycol.">
        <title>101 Dothideomycetes genomes: a test case for predicting lifestyles and emergence of pathogens.</title>
        <authorList>
            <person name="Haridas S."/>
            <person name="Albert R."/>
            <person name="Binder M."/>
            <person name="Bloem J."/>
            <person name="Labutti K."/>
            <person name="Salamov A."/>
            <person name="Andreopoulos B."/>
            <person name="Baker S."/>
            <person name="Barry K."/>
            <person name="Bills G."/>
            <person name="Bluhm B."/>
            <person name="Cannon C."/>
            <person name="Castanera R."/>
            <person name="Culley D."/>
            <person name="Daum C."/>
            <person name="Ezra D."/>
            <person name="Gonzalez J."/>
            <person name="Henrissat B."/>
            <person name="Kuo A."/>
            <person name="Liang C."/>
            <person name="Lipzen A."/>
            <person name="Lutzoni F."/>
            <person name="Magnuson J."/>
            <person name="Mondo S."/>
            <person name="Nolan M."/>
            <person name="Ohm R."/>
            <person name="Pangilinan J."/>
            <person name="Park H.-J."/>
            <person name="Ramirez L."/>
            <person name="Alfaro M."/>
            <person name="Sun H."/>
            <person name="Tritt A."/>
            <person name="Yoshinaga Y."/>
            <person name="Zwiers L.-H."/>
            <person name="Turgeon B."/>
            <person name="Goodwin S."/>
            <person name="Spatafora J."/>
            <person name="Crous P."/>
            <person name="Grigoriev I."/>
        </authorList>
    </citation>
    <scope>NUCLEOTIDE SEQUENCE</scope>
    <source>
        <strain evidence="4">CBS 123094</strain>
    </source>
</reference>
<dbReference type="OrthoDB" id="539213at2759"/>